<organism evidence="2 3">
    <name type="scientific">Actinomadura vinacea</name>
    <dbReference type="NCBI Taxonomy" id="115336"/>
    <lineage>
        <taxon>Bacteria</taxon>
        <taxon>Bacillati</taxon>
        <taxon>Actinomycetota</taxon>
        <taxon>Actinomycetes</taxon>
        <taxon>Streptosporangiales</taxon>
        <taxon>Thermomonosporaceae</taxon>
        <taxon>Actinomadura</taxon>
    </lineage>
</organism>
<gene>
    <name evidence="2" type="ORF">GCM10010191_25210</name>
</gene>
<keyword evidence="3" id="KW-1185">Reference proteome</keyword>
<accession>A0ABN3IUX8</accession>
<protein>
    <submittedName>
        <fullName evidence="2">Uncharacterized protein</fullName>
    </submittedName>
</protein>
<evidence type="ECO:0000313" key="2">
    <source>
        <dbReference type="EMBL" id="GAA2414253.1"/>
    </source>
</evidence>
<sequence>MRLRALARAVPGPRGPSRVLEPRRPPHGLWICPPSSGNLGLIVGSRAGLLHLGAWFRMAAISPRSLVHLPVGGPRPEAVPWYGPPERSADLVIMRSDLGLRPSAWPGVRRRLPGGRPVTLRPPPPRDPHGEPRGGLGLAEPGRALLVSGPAALLLHVGDVLNAAGEWIASDRDVRRQGWSLLASLTGLLRDGGPAPQHPELDVVGADPLFHKSLHRKRARSSTDNRTTP</sequence>
<comment type="caution">
    <text evidence="2">The sequence shown here is derived from an EMBL/GenBank/DDBJ whole genome shotgun (WGS) entry which is preliminary data.</text>
</comment>
<feature type="region of interest" description="Disordered" evidence="1">
    <location>
        <begin position="1"/>
        <end position="21"/>
    </location>
</feature>
<dbReference type="EMBL" id="BAAARW010000011">
    <property type="protein sequence ID" value="GAA2414253.1"/>
    <property type="molecule type" value="Genomic_DNA"/>
</dbReference>
<feature type="region of interest" description="Disordered" evidence="1">
    <location>
        <begin position="105"/>
        <end position="137"/>
    </location>
</feature>
<dbReference type="Proteomes" id="UP001501231">
    <property type="component" value="Unassembled WGS sequence"/>
</dbReference>
<name>A0ABN3IUX8_9ACTN</name>
<reference evidence="2 3" key="1">
    <citation type="journal article" date="2019" name="Int. J. Syst. Evol. Microbiol.">
        <title>The Global Catalogue of Microorganisms (GCM) 10K type strain sequencing project: providing services to taxonomists for standard genome sequencing and annotation.</title>
        <authorList>
            <consortium name="The Broad Institute Genomics Platform"/>
            <consortium name="The Broad Institute Genome Sequencing Center for Infectious Disease"/>
            <person name="Wu L."/>
            <person name="Ma J."/>
        </authorList>
    </citation>
    <scope>NUCLEOTIDE SEQUENCE [LARGE SCALE GENOMIC DNA]</scope>
    <source>
        <strain evidence="2 3">JCM 3325</strain>
    </source>
</reference>
<proteinExistence type="predicted"/>
<evidence type="ECO:0000313" key="3">
    <source>
        <dbReference type="Proteomes" id="UP001501231"/>
    </source>
</evidence>
<evidence type="ECO:0000256" key="1">
    <source>
        <dbReference type="SAM" id="MobiDB-lite"/>
    </source>
</evidence>